<name>A0ABR1LLX9_9PEZI</name>
<reference evidence="2 3" key="1">
    <citation type="submission" date="2024-04" db="EMBL/GenBank/DDBJ databases">
        <title>Phyllosticta paracitricarpa is synonymous to the EU quarantine fungus P. citricarpa based on phylogenomic analyses.</title>
        <authorList>
            <consortium name="Lawrence Berkeley National Laboratory"/>
            <person name="Van ingen-buijs V.A."/>
            <person name="Van westerhoven A.C."/>
            <person name="Haridas S."/>
            <person name="Skiadas P."/>
            <person name="Martin F."/>
            <person name="Groenewald J.Z."/>
            <person name="Crous P.W."/>
            <person name="Seidl M.F."/>
        </authorList>
    </citation>
    <scope>NUCLEOTIDE SEQUENCE [LARGE SCALE GENOMIC DNA]</scope>
    <source>
        <strain evidence="2 3">CPC 17464</strain>
    </source>
</reference>
<evidence type="ECO:0000313" key="2">
    <source>
        <dbReference type="EMBL" id="KAK7534767.1"/>
    </source>
</evidence>
<accession>A0ABR1LLX9</accession>
<keyword evidence="3" id="KW-1185">Reference proteome</keyword>
<dbReference type="Proteomes" id="UP001360953">
    <property type="component" value="Unassembled WGS sequence"/>
</dbReference>
<proteinExistence type="predicted"/>
<dbReference type="GeneID" id="92029024"/>
<comment type="caution">
    <text evidence="2">The sequence shown here is derived from an EMBL/GenBank/DDBJ whole genome shotgun (WGS) entry which is preliminary data.</text>
</comment>
<organism evidence="2 3">
    <name type="scientific">Phyllosticta citribraziliensis</name>
    <dbReference type="NCBI Taxonomy" id="989973"/>
    <lineage>
        <taxon>Eukaryota</taxon>
        <taxon>Fungi</taxon>
        <taxon>Dikarya</taxon>
        <taxon>Ascomycota</taxon>
        <taxon>Pezizomycotina</taxon>
        <taxon>Dothideomycetes</taxon>
        <taxon>Dothideomycetes incertae sedis</taxon>
        <taxon>Botryosphaeriales</taxon>
        <taxon>Phyllostictaceae</taxon>
        <taxon>Phyllosticta</taxon>
    </lineage>
</organism>
<feature type="region of interest" description="Disordered" evidence="1">
    <location>
        <begin position="1"/>
        <end position="27"/>
    </location>
</feature>
<dbReference type="RefSeq" id="XP_066653492.1">
    <property type="nucleotide sequence ID" value="XM_066796118.1"/>
</dbReference>
<feature type="compositionally biased region" description="Basic residues" evidence="1">
    <location>
        <begin position="104"/>
        <end position="127"/>
    </location>
</feature>
<sequence length="152" mass="17464">MRGSKRWHNRPPRLCRTTRAPHGMSQSVPHIFRRRRCACLLTSHPALIIVSPLTTSILRTALRCVMSGHLATCSCDMQPANRERARPNHPDTSLGYARGTKGTYRSRRRPRRYRARHGTQRPARRRSQREPIEHGAGHCRRALCSRKTARAT</sequence>
<dbReference type="EMBL" id="JBBPEH010000008">
    <property type="protein sequence ID" value="KAK7534767.1"/>
    <property type="molecule type" value="Genomic_DNA"/>
</dbReference>
<evidence type="ECO:0000313" key="3">
    <source>
        <dbReference type="Proteomes" id="UP001360953"/>
    </source>
</evidence>
<evidence type="ECO:0000256" key="1">
    <source>
        <dbReference type="SAM" id="MobiDB-lite"/>
    </source>
</evidence>
<feature type="region of interest" description="Disordered" evidence="1">
    <location>
        <begin position="82"/>
        <end position="139"/>
    </location>
</feature>
<feature type="compositionally biased region" description="Basic residues" evidence="1">
    <location>
        <begin position="1"/>
        <end position="13"/>
    </location>
</feature>
<gene>
    <name evidence="2" type="ORF">J3D65DRAFT_422462</name>
</gene>
<protein>
    <submittedName>
        <fullName evidence="2">Uncharacterized protein</fullName>
    </submittedName>
</protein>